<dbReference type="Proteomes" id="UP000190130">
    <property type="component" value="Unassembled WGS sequence"/>
</dbReference>
<name>A0A1T5G9U7_9HYPH</name>
<dbReference type="AlphaFoldDB" id="A0A1T5G9U7"/>
<evidence type="ECO:0000313" key="2">
    <source>
        <dbReference type="Proteomes" id="UP000190130"/>
    </source>
</evidence>
<proteinExistence type="predicted"/>
<sequence>MPFSSLTDPIDLARAEAALEKAWAELRPSLPAGSDERELNNLAYIVASLVPLALDEDDLAQRAIDRFREKV</sequence>
<dbReference type="EMBL" id="FUYX01000012">
    <property type="protein sequence ID" value="SKC05186.1"/>
    <property type="molecule type" value="Genomic_DNA"/>
</dbReference>
<dbReference type="RefSeq" id="WP_079591943.1">
    <property type="nucleotide sequence ID" value="NZ_FUYX01000012.1"/>
</dbReference>
<protein>
    <submittedName>
        <fullName evidence="1">Uncharacterized protein</fullName>
    </submittedName>
</protein>
<dbReference type="OrthoDB" id="8163479at2"/>
<organism evidence="1 2">
    <name type="scientific">Bosea thiooxidans</name>
    <dbReference type="NCBI Taxonomy" id="53254"/>
    <lineage>
        <taxon>Bacteria</taxon>
        <taxon>Pseudomonadati</taxon>
        <taxon>Pseudomonadota</taxon>
        <taxon>Alphaproteobacteria</taxon>
        <taxon>Hyphomicrobiales</taxon>
        <taxon>Boseaceae</taxon>
        <taxon>Bosea</taxon>
    </lineage>
</organism>
<gene>
    <name evidence="1" type="ORF">SAMN05660750_03861</name>
</gene>
<reference evidence="1 2" key="1">
    <citation type="submission" date="2017-02" db="EMBL/GenBank/DDBJ databases">
        <authorList>
            <person name="Peterson S.W."/>
        </authorList>
    </citation>
    <scope>NUCLEOTIDE SEQUENCE [LARGE SCALE GENOMIC DNA]</scope>
    <source>
        <strain evidence="1 2">DSM 9653</strain>
    </source>
</reference>
<accession>A0A1T5G9U7</accession>
<evidence type="ECO:0000313" key="1">
    <source>
        <dbReference type="EMBL" id="SKC05186.1"/>
    </source>
</evidence>